<dbReference type="AlphaFoldDB" id="A0AAE1PV72"/>
<feature type="transmembrane region" description="Helical" evidence="2">
    <location>
        <begin position="137"/>
        <end position="159"/>
    </location>
</feature>
<feature type="region of interest" description="Disordered" evidence="1">
    <location>
        <begin position="45"/>
        <end position="85"/>
    </location>
</feature>
<keyword evidence="2" id="KW-1133">Transmembrane helix</keyword>
<dbReference type="EMBL" id="JAWZYT010001179">
    <property type="protein sequence ID" value="KAK4314828.1"/>
    <property type="molecule type" value="Genomic_DNA"/>
</dbReference>
<evidence type="ECO:0000256" key="1">
    <source>
        <dbReference type="SAM" id="MobiDB-lite"/>
    </source>
</evidence>
<gene>
    <name evidence="3" type="ORF">Pmani_013914</name>
</gene>
<organism evidence="3 4">
    <name type="scientific">Petrolisthes manimaculis</name>
    <dbReference type="NCBI Taxonomy" id="1843537"/>
    <lineage>
        <taxon>Eukaryota</taxon>
        <taxon>Metazoa</taxon>
        <taxon>Ecdysozoa</taxon>
        <taxon>Arthropoda</taxon>
        <taxon>Crustacea</taxon>
        <taxon>Multicrustacea</taxon>
        <taxon>Malacostraca</taxon>
        <taxon>Eumalacostraca</taxon>
        <taxon>Eucarida</taxon>
        <taxon>Decapoda</taxon>
        <taxon>Pleocyemata</taxon>
        <taxon>Anomura</taxon>
        <taxon>Galatheoidea</taxon>
        <taxon>Porcellanidae</taxon>
        <taxon>Petrolisthes</taxon>
    </lineage>
</organism>
<accession>A0AAE1PV72</accession>
<dbReference type="InterPro" id="IPR027197">
    <property type="entry name" value="SLC43A3"/>
</dbReference>
<feature type="transmembrane region" description="Helical" evidence="2">
    <location>
        <begin position="180"/>
        <end position="200"/>
    </location>
</feature>
<dbReference type="Gene3D" id="1.20.1250.20">
    <property type="entry name" value="MFS general substrate transporter like domains"/>
    <property type="match status" value="1"/>
</dbReference>
<sequence>MVLQSLYEYGVAWHYCCWVFASASSLMIMFTPLIPRHHIPYTEHKEKEDPLNDTEDDPLHHDHDDHQKQQQQPQQQHHEQKRPHPSLRSSVVSLSSLLHSYWLFINLFGVTLFATHFNAWINKFATSTEETSYYSKLYGYANILCVFYTPIPGIIIDVLSRRFKRGKTGLRAEVASLQAMIIPMMMVSVTVFTQTTMLLFRSPWAVYVGLVALTINRPSCLAVGNPFVRARFPAEHFNRVIGIQGTALSVLTFLQYPHFTWAQDYYYLTFGVTLGVMSISLSHPLHLLSKRYLGRVLMSYTPEEAL</sequence>
<name>A0AAE1PV72_9EUCA</name>
<comment type="caution">
    <text evidence="3">The sequence shown here is derived from an EMBL/GenBank/DDBJ whole genome shotgun (WGS) entry which is preliminary data.</text>
</comment>
<feature type="transmembrane region" description="Helical" evidence="2">
    <location>
        <begin position="265"/>
        <end position="288"/>
    </location>
</feature>
<dbReference type="PANTHER" id="PTHR20765">
    <property type="entry name" value="SOLUTE CARRIER FAMILY 43 MEMBER 3-RELATED"/>
    <property type="match status" value="1"/>
</dbReference>
<keyword evidence="4" id="KW-1185">Reference proteome</keyword>
<dbReference type="Proteomes" id="UP001292094">
    <property type="component" value="Unassembled WGS sequence"/>
</dbReference>
<proteinExistence type="predicted"/>
<dbReference type="SUPFAM" id="SSF103473">
    <property type="entry name" value="MFS general substrate transporter"/>
    <property type="match status" value="1"/>
</dbReference>
<dbReference type="PANTHER" id="PTHR20765:SF1">
    <property type="entry name" value="EQUILIBRATIVE NUCLEOBASE TRANSPORTER 1"/>
    <property type="match status" value="1"/>
</dbReference>
<feature type="transmembrane region" description="Helical" evidence="2">
    <location>
        <begin position="12"/>
        <end position="34"/>
    </location>
</feature>
<keyword evidence="2" id="KW-0472">Membrane</keyword>
<evidence type="ECO:0000313" key="3">
    <source>
        <dbReference type="EMBL" id="KAK4314828.1"/>
    </source>
</evidence>
<evidence type="ECO:0000256" key="2">
    <source>
        <dbReference type="SAM" id="Phobius"/>
    </source>
</evidence>
<feature type="transmembrane region" description="Helical" evidence="2">
    <location>
        <begin position="240"/>
        <end position="259"/>
    </location>
</feature>
<protein>
    <submittedName>
        <fullName evidence="3">Uncharacterized protein</fullName>
    </submittedName>
</protein>
<reference evidence="3" key="1">
    <citation type="submission" date="2023-11" db="EMBL/GenBank/DDBJ databases">
        <title>Genome assemblies of two species of porcelain crab, Petrolisthes cinctipes and Petrolisthes manimaculis (Anomura: Porcellanidae).</title>
        <authorList>
            <person name="Angst P."/>
        </authorList>
    </citation>
    <scope>NUCLEOTIDE SEQUENCE</scope>
    <source>
        <strain evidence="3">PB745_02</strain>
        <tissue evidence="3">Gill</tissue>
    </source>
</reference>
<feature type="compositionally biased region" description="Basic and acidic residues" evidence="1">
    <location>
        <begin position="57"/>
        <end position="68"/>
    </location>
</feature>
<evidence type="ECO:0000313" key="4">
    <source>
        <dbReference type="Proteomes" id="UP001292094"/>
    </source>
</evidence>
<keyword evidence="2" id="KW-0812">Transmembrane</keyword>
<dbReference type="InterPro" id="IPR036259">
    <property type="entry name" value="MFS_trans_sf"/>
</dbReference>
<feature type="transmembrane region" description="Helical" evidence="2">
    <location>
        <begin position="91"/>
        <end position="117"/>
    </location>
</feature>